<evidence type="ECO:0000313" key="14">
    <source>
        <dbReference type="EMBL" id="CAF3756018.1"/>
    </source>
</evidence>
<dbReference type="InterPro" id="IPR017853">
    <property type="entry name" value="GH"/>
</dbReference>
<proteinExistence type="inferred from homology"/>
<evidence type="ECO:0000256" key="5">
    <source>
        <dbReference type="ARBA" id="ARBA00023136"/>
    </source>
</evidence>
<dbReference type="Gene3D" id="3.40.1050.10">
    <property type="entry name" value="Carbonic anhydrase"/>
    <property type="match status" value="1"/>
</dbReference>
<name>A0A818YQ81_9BILA</name>
<evidence type="ECO:0000256" key="12">
    <source>
        <dbReference type="SAM" id="Phobius"/>
    </source>
</evidence>
<dbReference type="InterPro" id="IPR000322">
    <property type="entry name" value="Glyco_hydro_31_TIM"/>
</dbReference>
<dbReference type="SUPFAM" id="SSF53056">
    <property type="entry name" value="beta-carbonic anhydrase, cab"/>
    <property type="match status" value="1"/>
</dbReference>
<dbReference type="SUPFAM" id="SSF51011">
    <property type="entry name" value="Glycosyl hydrolase domain"/>
    <property type="match status" value="1"/>
</dbReference>
<feature type="binding site" evidence="9">
    <location>
        <position position="116"/>
    </location>
    <ligand>
        <name>Zn(2+)</name>
        <dbReference type="ChEBI" id="CHEBI:29105"/>
    </ligand>
</feature>
<dbReference type="PANTHER" id="PTHR22762">
    <property type="entry name" value="ALPHA-GLUCOSIDASE"/>
    <property type="match status" value="1"/>
</dbReference>
<dbReference type="InterPro" id="IPR030458">
    <property type="entry name" value="Glyco_hydro_31_AS"/>
</dbReference>
<dbReference type="Gene3D" id="4.10.110.10">
    <property type="entry name" value="Spasmolytic Protein, domain 1"/>
    <property type="match status" value="1"/>
</dbReference>
<dbReference type="Pfam" id="PF00088">
    <property type="entry name" value="Trefoil"/>
    <property type="match status" value="1"/>
</dbReference>
<feature type="transmembrane region" description="Helical" evidence="12">
    <location>
        <begin position="244"/>
        <end position="265"/>
    </location>
</feature>
<evidence type="ECO:0000259" key="13">
    <source>
        <dbReference type="PROSITE" id="PS51448"/>
    </source>
</evidence>
<evidence type="ECO:0000256" key="3">
    <source>
        <dbReference type="ARBA" id="ARBA00007806"/>
    </source>
</evidence>
<evidence type="ECO:0000256" key="2">
    <source>
        <dbReference type="ARBA" id="ARBA00006217"/>
    </source>
</evidence>
<keyword evidence="7" id="KW-0325">Glycoprotein</keyword>
<dbReference type="AlphaFoldDB" id="A0A818YQ81"/>
<evidence type="ECO:0000313" key="15">
    <source>
        <dbReference type="Proteomes" id="UP000663823"/>
    </source>
</evidence>
<dbReference type="SUPFAM" id="SSF57492">
    <property type="entry name" value="Trefoil"/>
    <property type="match status" value="1"/>
</dbReference>
<comment type="caution">
    <text evidence="14">The sequence shown here is derived from an EMBL/GenBank/DDBJ whole genome shotgun (WGS) entry which is preliminary data.</text>
</comment>
<dbReference type="SUPFAM" id="SSF74650">
    <property type="entry name" value="Galactose mutarotase-like"/>
    <property type="match status" value="1"/>
</dbReference>
<dbReference type="GO" id="GO:0005975">
    <property type="term" value="P:carbohydrate metabolic process"/>
    <property type="evidence" value="ECO:0007669"/>
    <property type="project" value="InterPro"/>
</dbReference>
<dbReference type="Gene3D" id="2.60.40.1180">
    <property type="entry name" value="Golgi alpha-mannosidase II"/>
    <property type="match status" value="1"/>
</dbReference>
<dbReference type="SUPFAM" id="SSF51445">
    <property type="entry name" value="(Trans)glycosidases"/>
    <property type="match status" value="1"/>
</dbReference>
<comment type="cofactor">
    <cofactor evidence="9">
        <name>Zn(2+)</name>
        <dbReference type="ChEBI" id="CHEBI:29105"/>
    </cofactor>
    <text evidence="9">Binds 1 zinc ion per subunit.</text>
</comment>
<dbReference type="InterPro" id="IPR000519">
    <property type="entry name" value="P_trefoil_dom"/>
</dbReference>
<dbReference type="InterPro" id="IPR048395">
    <property type="entry name" value="Glyco_hydro_31_C"/>
</dbReference>
<dbReference type="GO" id="GO:0016020">
    <property type="term" value="C:membrane"/>
    <property type="evidence" value="ECO:0007669"/>
    <property type="project" value="UniProtKB-SubCell"/>
</dbReference>
<dbReference type="Pfam" id="PF00484">
    <property type="entry name" value="Pro_CA"/>
    <property type="match status" value="1"/>
</dbReference>
<evidence type="ECO:0000256" key="1">
    <source>
        <dbReference type="ARBA" id="ARBA00004370"/>
    </source>
</evidence>
<dbReference type="InterPro" id="IPR044913">
    <property type="entry name" value="P_trefoil_dom_sf"/>
</dbReference>
<dbReference type="Proteomes" id="UP000663823">
    <property type="component" value="Unassembled WGS sequence"/>
</dbReference>
<feature type="binding site" evidence="9">
    <location>
        <position position="113"/>
    </location>
    <ligand>
        <name>Zn(2+)</name>
        <dbReference type="ChEBI" id="CHEBI:29105"/>
    </ligand>
</feature>
<dbReference type="GO" id="GO:0030246">
    <property type="term" value="F:carbohydrate binding"/>
    <property type="evidence" value="ECO:0007669"/>
    <property type="project" value="InterPro"/>
</dbReference>
<keyword evidence="5 12" id="KW-0472">Membrane</keyword>
<organism evidence="14 15">
    <name type="scientific">Rotaria sordida</name>
    <dbReference type="NCBI Taxonomy" id="392033"/>
    <lineage>
        <taxon>Eukaryota</taxon>
        <taxon>Metazoa</taxon>
        <taxon>Spiralia</taxon>
        <taxon>Gnathifera</taxon>
        <taxon>Rotifera</taxon>
        <taxon>Eurotatoria</taxon>
        <taxon>Bdelloidea</taxon>
        <taxon>Philodinida</taxon>
        <taxon>Philodinidae</taxon>
        <taxon>Rotaria</taxon>
    </lineage>
</organism>
<evidence type="ECO:0000256" key="4">
    <source>
        <dbReference type="ARBA" id="ARBA00022801"/>
    </source>
</evidence>
<comment type="caution">
    <text evidence="10">Lacks conserved residue(s) required for the propagation of feature annotation.</text>
</comment>
<dbReference type="EMBL" id="CAJOAX010001915">
    <property type="protein sequence ID" value="CAF3756018.1"/>
    <property type="molecule type" value="Genomic_DNA"/>
</dbReference>
<dbReference type="Gene3D" id="3.20.20.80">
    <property type="entry name" value="Glycosidases"/>
    <property type="match status" value="1"/>
</dbReference>
<gene>
    <name evidence="14" type="ORF">OTI717_LOCUS15849</name>
</gene>
<keyword evidence="12" id="KW-1133">Transmembrane helix</keyword>
<dbReference type="InterPro" id="IPR013780">
    <property type="entry name" value="Glyco_hydro_b"/>
</dbReference>
<dbReference type="CDD" id="cd06602">
    <property type="entry name" value="GH31_MGAM_SI_GAA"/>
    <property type="match status" value="1"/>
</dbReference>
<dbReference type="InterPro" id="IPR011013">
    <property type="entry name" value="Gal_mutarotase_sf_dom"/>
</dbReference>
<feature type="binding site" evidence="9">
    <location>
        <position position="51"/>
    </location>
    <ligand>
        <name>Zn(2+)</name>
        <dbReference type="ChEBI" id="CHEBI:29105"/>
    </ligand>
</feature>
<dbReference type="GO" id="GO:0008270">
    <property type="term" value="F:zinc ion binding"/>
    <property type="evidence" value="ECO:0007669"/>
    <property type="project" value="InterPro"/>
</dbReference>
<dbReference type="GO" id="GO:0004558">
    <property type="term" value="F:alpha-1,4-glucosidase activity"/>
    <property type="evidence" value="ECO:0007669"/>
    <property type="project" value="TreeGrafter"/>
</dbReference>
<keyword evidence="9" id="KW-0479">Metal-binding</keyword>
<dbReference type="PROSITE" id="PS51448">
    <property type="entry name" value="P_TREFOIL_2"/>
    <property type="match status" value="1"/>
</dbReference>
<dbReference type="SMART" id="SM00947">
    <property type="entry name" value="Pro_CA"/>
    <property type="match status" value="1"/>
</dbReference>
<accession>A0A818YQ81</accession>
<feature type="domain" description="P-type" evidence="13">
    <location>
        <begin position="272"/>
        <end position="322"/>
    </location>
</feature>
<dbReference type="InterPro" id="IPR036874">
    <property type="entry name" value="Carbonic_anhydrase_sf"/>
</dbReference>
<comment type="subcellular location">
    <subcellularLocation>
        <location evidence="1">Membrane</location>
    </subcellularLocation>
</comment>
<keyword evidence="8 11" id="KW-0326">Glycosidase</keyword>
<dbReference type="CDD" id="cd14752">
    <property type="entry name" value="GH31_N"/>
    <property type="match status" value="1"/>
</dbReference>
<dbReference type="Pfam" id="PF21365">
    <property type="entry name" value="Glyco_hydro_31_3rd"/>
    <property type="match status" value="1"/>
</dbReference>
<feature type="non-terminal residue" evidence="14">
    <location>
        <position position="1"/>
    </location>
</feature>
<evidence type="ECO:0000256" key="9">
    <source>
        <dbReference type="PIRSR" id="PIRSR601765-1"/>
    </source>
</evidence>
<keyword evidence="4 11" id="KW-0378">Hydrolase</keyword>
<dbReference type="InterPro" id="IPR001765">
    <property type="entry name" value="Carbonic_anhydrase"/>
</dbReference>
<evidence type="ECO:0000256" key="6">
    <source>
        <dbReference type="ARBA" id="ARBA00023157"/>
    </source>
</evidence>
<feature type="binding site" evidence="9">
    <location>
        <position position="49"/>
    </location>
    <ligand>
        <name>Zn(2+)</name>
        <dbReference type="ChEBI" id="CHEBI:29105"/>
    </ligand>
</feature>
<keyword evidence="12" id="KW-0812">Transmembrane</keyword>
<evidence type="ECO:0000256" key="7">
    <source>
        <dbReference type="ARBA" id="ARBA00023180"/>
    </source>
</evidence>
<dbReference type="PROSITE" id="PS00129">
    <property type="entry name" value="GLYCOSYL_HYDROL_F31_1"/>
    <property type="match status" value="1"/>
</dbReference>
<sequence length="998" mass="114618">MASAYSIRKGMARVLEGIMKYRQTLRPSLLEEFKKVALGPSPEGLLLTCVDSRVVASRLTQAVPGQLFIVRNPGNLVPPYEYYKDNSLVGSECAALELACSRNNVPMIAVFGHSDCKAMNLLYKIRNEISTPSNTPLEQWLKVHAQGTVEQFKKLESSGDYKCKLIFASAQHHEDDFEAYIDPNNEFKHSDKLSQVNTLEQLRHFLSYPFLRERLNRKELQVHALWTDIYRGELRRWYRRMSRIKSSLICAVIIILVVIITNTTARTSLSKRQQSTRIDQRIDCYPEAESRFSGYSKESCLARNCVFDDGAGPGVMQCYLSPNYGYILQDSAEQLNNGLKLRLKRNSAVSSMFQEPIENVILEVQHYTNDIIRVKLYDADNKRFEVPIPLASASNQVSSPQYEFSYSSDSSRDNILSFSIKRRLDNAILFDTSLGGLVLNNQFLQIVTRLQSPHVYGFGENNHDTLKHNVQEKKTWGIFARDQGTNWDTNSNHYGSHPFYLVMEQLMNSNGAPTGRMHGVLLVNSNAMDYSFEKTPSLTIRTIGGILDFFVFLGPTPEQVVQQYTWLVGRTILPPYWSLGFQLSRWAYSNITHMKNIVQRNRDAGIPLDVQYADIDYMDAAKDFTIDPVNFKGLKEYFAQLNSEGVRTIVILDPATIDDQAYYRPTIEGIRDDVFIKYDDGQTVMKGSCWPGDVFFPDFFTKRAQDWWSRLIKDFHSVNVSFDGLWIDMNEPALFDTNEPIPWNWMDTGSNYTLKCSQNQWDDPPYRTKAGFRWDQKLNRPGRLSDRTLCMTAVQGEIDPETNKPKYRHYDVHNLYGWSQTKPTLDVMREITGKRSLVLPRSTFIGSGQWSGHWLGDNEATWHEMKRSLIGMVEFNWFGIPLNGADICGFDKTPSEEMCIRWMQVGAFYPFSRNHNIWKTPDQDPAAWSASAVSIMVTTLHIRYTLLPYYYTLFYKAHTTGSTVIRPLFHEYPTDKTTLDIFLQFLIGPHIMIAPVTD</sequence>
<dbReference type="Gene3D" id="2.60.40.1760">
    <property type="entry name" value="glycosyl hydrolase (family 31)"/>
    <property type="match status" value="1"/>
</dbReference>
<keyword evidence="9" id="KW-0862">Zinc</keyword>
<keyword evidence="6" id="KW-1015">Disulfide bond</keyword>
<comment type="similarity">
    <text evidence="3 11">Belongs to the glycosyl hydrolase 31 family.</text>
</comment>
<dbReference type="GO" id="GO:0004089">
    <property type="term" value="F:carbonate dehydratase activity"/>
    <property type="evidence" value="ECO:0007669"/>
    <property type="project" value="InterPro"/>
</dbReference>
<protein>
    <recommendedName>
        <fullName evidence="13">P-type domain-containing protein</fullName>
    </recommendedName>
</protein>
<dbReference type="Pfam" id="PF01055">
    <property type="entry name" value="Glyco_hydro_31_2nd"/>
    <property type="match status" value="1"/>
</dbReference>
<dbReference type="PANTHER" id="PTHR22762:SF133">
    <property type="entry name" value="P-TYPE DOMAIN-CONTAINING PROTEIN"/>
    <property type="match status" value="1"/>
</dbReference>
<feature type="non-terminal residue" evidence="14">
    <location>
        <position position="998"/>
    </location>
</feature>
<evidence type="ECO:0000256" key="11">
    <source>
        <dbReference type="RuleBase" id="RU361185"/>
    </source>
</evidence>
<comment type="similarity">
    <text evidence="2">Belongs to the beta-class carbonic anhydrase family.</text>
</comment>
<reference evidence="14" key="1">
    <citation type="submission" date="2021-02" db="EMBL/GenBank/DDBJ databases">
        <authorList>
            <person name="Nowell W R."/>
        </authorList>
    </citation>
    <scope>NUCLEOTIDE SEQUENCE</scope>
</reference>
<evidence type="ECO:0000256" key="8">
    <source>
        <dbReference type="ARBA" id="ARBA00023295"/>
    </source>
</evidence>
<evidence type="ECO:0000256" key="10">
    <source>
        <dbReference type="PROSITE-ProRule" id="PRU00779"/>
    </source>
</evidence>